<dbReference type="InterPro" id="IPR001496">
    <property type="entry name" value="SOCS_box"/>
</dbReference>
<dbReference type="AlphaFoldDB" id="A0A8B6FNX4"/>
<keyword evidence="2" id="KW-0040">ANK repeat</keyword>
<feature type="domain" description="SOCS box" evidence="3">
    <location>
        <begin position="309"/>
        <end position="353"/>
    </location>
</feature>
<dbReference type="Pfam" id="PF07525">
    <property type="entry name" value="SOCS_box"/>
    <property type="match status" value="1"/>
</dbReference>
<keyword evidence="5" id="KW-1185">Reference proteome</keyword>
<organism evidence="4 5">
    <name type="scientific">Mytilus galloprovincialis</name>
    <name type="common">Mediterranean mussel</name>
    <dbReference type="NCBI Taxonomy" id="29158"/>
    <lineage>
        <taxon>Eukaryota</taxon>
        <taxon>Metazoa</taxon>
        <taxon>Spiralia</taxon>
        <taxon>Lophotrochozoa</taxon>
        <taxon>Mollusca</taxon>
        <taxon>Bivalvia</taxon>
        <taxon>Autobranchia</taxon>
        <taxon>Pteriomorphia</taxon>
        <taxon>Mytilida</taxon>
        <taxon>Mytiloidea</taxon>
        <taxon>Mytilidae</taxon>
        <taxon>Mytilinae</taxon>
        <taxon>Mytilus</taxon>
    </lineage>
</organism>
<evidence type="ECO:0000259" key="3">
    <source>
        <dbReference type="PROSITE" id="PS50225"/>
    </source>
</evidence>
<dbReference type="SUPFAM" id="SSF158235">
    <property type="entry name" value="SOCS box-like"/>
    <property type="match status" value="1"/>
</dbReference>
<dbReference type="InterPro" id="IPR036036">
    <property type="entry name" value="SOCS_box-like_dom_sf"/>
</dbReference>
<dbReference type="SMART" id="SM00253">
    <property type="entry name" value="SOCS"/>
    <property type="match status" value="1"/>
</dbReference>
<dbReference type="PANTHER" id="PTHR20966:SF2">
    <property type="entry name" value="ANKYRIN REPEAT AND SOCS BOX PROTEIN 17"/>
    <property type="match status" value="1"/>
</dbReference>
<dbReference type="Gene3D" id="1.10.750.20">
    <property type="entry name" value="SOCS box"/>
    <property type="match status" value="1"/>
</dbReference>
<dbReference type="FunFam" id="1.10.750.20:FF:000001">
    <property type="entry name" value="Ankyrin repeat and SOCS box containing 1"/>
    <property type="match status" value="1"/>
</dbReference>
<dbReference type="SMART" id="SM00969">
    <property type="entry name" value="SOCS_box"/>
    <property type="match status" value="1"/>
</dbReference>
<dbReference type="GO" id="GO:0035556">
    <property type="term" value="P:intracellular signal transduction"/>
    <property type="evidence" value="ECO:0007669"/>
    <property type="project" value="InterPro"/>
</dbReference>
<dbReference type="CDD" id="cd03587">
    <property type="entry name" value="SOCS"/>
    <property type="match status" value="1"/>
</dbReference>
<dbReference type="Proteomes" id="UP000596742">
    <property type="component" value="Unassembled WGS sequence"/>
</dbReference>
<evidence type="ECO:0000256" key="1">
    <source>
        <dbReference type="ARBA" id="ARBA00022786"/>
    </source>
</evidence>
<dbReference type="PROSITE" id="PS50225">
    <property type="entry name" value="SOCS"/>
    <property type="match status" value="1"/>
</dbReference>
<reference evidence="4" key="1">
    <citation type="submission" date="2018-11" db="EMBL/GenBank/DDBJ databases">
        <authorList>
            <person name="Alioto T."/>
            <person name="Alioto T."/>
        </authorList>
    </citation>
    <scope>NUCLEOTIDE SEQUENCE</scope>
</reference>
<evidence type="ECO:0000313" key="4">
    <source>
        <dbReference type="EMBL" id="VDI52146.1"/>
    </source>
</evidence>
<proteinExistence type="predicted"/>
<name>A0A8B6FNX4_MYTGA</name>
<sequence length="353" mass="40918">MKIFEGNKYSFTNKKDVQCPAEKFLYRQQLGNTLSDVMHNHKSDIVSKIREVANIHKYRRRLKGKCIEHDSLYMSLRLCFEYEINEKELAQNLLLEMFICEGNLDTIFSILLPGHVIKTLSSVKRYTNLLYPGFMSKTMRKKLVESFHFYLRQICETREKLTNGECDIIDRPFEITELHNPLSAAAVCRDPEMVEVLLRYGANPFFRLGEENRFDPFESLIKGLNSIFIFNNSNFNSETKDALTEEGRRGLICLDTFMRGVWSVSFDASTHINTLENGDDSDKKLEEQKSYGLNPKLADMFDYKHYMGVRSLQHVCRCSIRTTLSKNSPTLPSEIEKLPLPPSIKAYLDLKSN</sequence>
<evidence type="ECO:0000256" key="2">
    <source>
        <dbReference type="ARBA" id="ARBA00023043"/>
    </source>
</evidence>
<accession>A0A8B6FNX4</accession>
<protein>
    <submittedName>
        <fullName evidence="4">Ankyrin repeat and SOCS box protein 17</fullName>
    </submittedName>
</protein>
<dbReference type="PANTHER" id="PTHR20966">
    <property type="entry name" value="ANKYRIN REPEAT AND SOCS BOX PROTEIN 17"/>
    <property type="match status" value="1"/>
</dbReference>
<gene>
    <name evidence="4" type="ORF">MGAL_10B062904</name>
</gene>
<evidence type="ECO:0000313" key="5">
    <source>
        <dbReference type="Proteomes" id="UP000596742"/>
    </source>
</evidence>
<comment type="caution">
    <text evidence="4">The sequence shown here is derived from an EMBL/GenBank/DDBJ whole genome shotgun (WGS) entry which is preliminary data.</text>
</comment>
<dbReference type="EMBL" id="UYJE01007142">
    <property type="protein sequence ID" value="VDI52146.1"/>
    <property type="molecule type" value="Genomic_DNA"/>
</dbReference>
<dbReference type="InterPro" id="IPR039147">
    <property type="entry name" value="ASB17"/>
</dbReference>
<keyword evidence="1" id="KW-0833">Ubl conjugation pathway</keyword>
<dbReference type="OrthoDB" id="6419934at2759"/>